<gene>
    <name evidence="2" type="ORF">FH972_024178</name>
</gene>
<evidence type="ECO:0000313" key="2">
    <source>
        <dbReference type="EMBL" id="KAB8356596.1"/>
    </source>
</evidence>
<dbReference type="AlphaFoldDB" id="A0A5N6KXK7"/>
<name>A0A5N6KXK7_9ROSI</name>
<proteinExistence type="predicted"/>
<organism evidence="2 3">
    <name type="scientific">Carpinus fangiana</name>
    <dbReference type="NCBI Taxonomy" id="176857"/>
    <lineage>
        <taxon>Eukaryota</taxon>
        <taxon>Viridiplantae</taxon>
        <taxon>Streptophyta</taxon>
        <taxon>Embryophyta</taxon>
        <taxon>Tracheophyta</taxon>
        <taxon>Spermatophyta</taxon>
        <taxon>Magnoliopsida</taxon>
        <taxon>eudicotyledons</taxon>
        <taxon>Gunneridae</taxon>
        <taxon>Pentapetalae</taxon>
        <taxon>rosids</taxon>
        <taxon>fabids</taxon>
        <taxon>Fagales</taxon>
        <taxon>Betulaceae</taxon>
        <taxon>Carpinus</taxon>
    </lineage>
</organism>
<sequence>MPTAVLKERLGAAATRFSLFSYPFAFRIPLPKMPFRDQSNHSTDQQDQRLEETAETNGKSCSCIHTRQTRSRYPVPPNFVDPSQLNIFHSVFDAPTAPFTEGTSTPIHQPTPPILHRMPLPYGCDPPLTFKDIDYNAGATSISTVHDGHEVPYSCPVNPESNENVAQAGFQLLDHGISDGLDPHHGLLQQLPAATRAIPDADYAAAMLPFSSVNWPLAQDVRHDQHHGEDAQGSVQDYFCFSENPLLANFPFPNHDAIADESQASVQVSSTDLFSPSYYRSSLDQLIVLQRDVSSNEIPRFGLELYSLMTQHLDIRYPEIVTFLCMSPPNANDYLTLFEANHASAQPWIEDYRSRILAIALRTGYTAESFVNAVCHEYQEIARMNGMLDVVPAIVNVSEAHSNSRDVVIQTHAERFNVHCPPAKVIEYLNDCASIPCRARLVTHLHMKFPRGDACQRGDSLAGSFEDMTALRRHIETWDPSALWWCPDHEEEFYHRFNRLADHLDWKHGISLTPKTAEWKAARNRYQVYDGKKERTCPRCNQALDVSWEVFYEHCRKADCEG</sequence>
<dbReference type="Proteomes" id="UP000327013">
    <property type="component" value="Unassembled WGS sequence"/>
</dbReference>
<protein>
    <submittedName>
        <fullName evidence="2">Uncharacterized protein</fullName>
    </submittedName>
</protein>
<feature type="compositionally biased region" description="Basic and acidic residues" evidence="1">
    <location>
        <begin position="36"/>
        <end position="52"/>
    </location>
</feature>
<keyword evidence="3" id="KW-1185">Reference proteome</keyword>
<feature type="region of interest" description="Disordered" evidence="1">
    <location>
        <begin position="36"/>
        <end position="61"/>
    </location>
</feature>
<reference evidence="2 3" key="1">
    <citation type="submission" date="2019-06" db="EMBL/GenBank/DDBJ databases">
        <title>A chromosomal-level reference genome of Carpinus fangiana (Coryloideae, Betulaceae).</title>
        <authorList>
            <person name="Yang X."/>
            <person name="Wang Z."/>
            <person name="Zhang L."/>
            <person name="Hao G."/>
            <person name="Liu J."/>
            <person name="Yang Y."/>
        </authorList>
    </citation>
    <scope>NUCLEOTIDE SEQUENCE [LARGE SCALE GENOMIC DNA]</scope>
    <source>
        <strain evidence="2">Cfa_2016G</strain>
        <tissue evidence="2">Leaf</tissue>
    </source>
</reference>
<comment type="caution">
    <text evidence="2">The sequence shown here is derived from an EMBL/GenBank/DDBJ whole genome shotgun (WGS) entry which is preliminary data.</text>
</comment>
<evidence type="ECO:0000256" key="1">
    <source>
        <dbReference type="SAM" id="MobiDB-lite"/>
    </source>
</evidence>
<accession>A0A5N6KXK7</accession>
<dbReference type="EMBL" id="VIBQ01000016">
    <property type="protein sequence ID" value="KAB8356596.1"/>
    <property type="molecule type" value="Genomic_DNA"/>
</dbReference>
<evidence type="ECO:0000313" key="3">
    <source>
        <dbReference type="Proteomes" id="UP000327013"/>
    </source>
</evidence>